<protein>
    <submittedName>
        <fullName evidence="2">Uncharacterized protein</fullName>
    </submittedName>
</protein>
<evidence type="ECO:0000256" key="1">
    <source>
        <dbReference type="SAM" id="MobiDB-lite"/>
    </source>
</evidence>
<reference evidence="2" key="1">
    <citation type="submission" date="2022-10" db="EMBL/GenBank/DDBJ databases">
        <authorList>
            <person name="Chen Y."/>
            <person name="Dougan E. K."/>
            <person name="Chan C."/>
            <person name="Rhodes N."/>
            <person name="Thang M."/>
        </authorList>
    </citation>
    <scope>NUCLEOTIDE SEQUENCE</scope>
</reference>
<name>A0A9P1BLX7_9DINO</name>
<sequence length="250" mass="28282">MAASPSEPSALSRPKPMPGRSHWAVQRRHSFDPWAHLEDASESDDRFQAVLELEVVQWRRHSKRVYVTNDERKAALKAVHVRCWRRGAEDHAELRQAYFPSSFMPNGGRLWFVTGSEPEWLEKEKGELADGTAAQAPKGPKKRKSIQKAPKKDPEDEADREESNAAKKVSCSANDPKIGRTIWGQMETAMPAGELRDKLWKYLWRTYGSAVEQASTKPGPKPERRYGVCCRLPGALSCCSHQTAYRLSKP</sequence>
<accession>A0A9P1BLX7</accession>
<feature type="region of interest" description="Disordered" evidence="1">
    <location>
        <begin position="127"/>
        <end position="172"/>
    </location>
</feature>
<dbReference type="EMBL" id="CAMXCT030000180">
    <property type="protein sequence ID" value="CAL4762397.1"/>
    <property type="molecule type" value="Genomic_DNA"/>
</dbReference>
<gene>
    <name evidence="2" type="ORF">C1SCF055_LOCUS3446</name>
</gene>
<organism evidence="2">
    <name type="scientific">Cladocopium goreaui</name>
    <dbReference type="NCBI Taxonomy" id="2562237"/>
    <lineage>
        <taxon>Eukaryota</taxon>
        <taxon>Sar</taxon>
        <taxon>Alveolata</taxon>
        <taxon>Dinophyceae</taxon>
        <taxon>Suessiales</taxon>
        <taxon>Symbiodiniaceae</taxon>
        <taxon>Cladocopium</taxon>
    </lineage>
</organism>
<evidence type="ECO:0000313" key="3">
    <source>
        <dbReference type="EMBL" id="CAL4762397.1"/>
    </source>
</evidence>
<keyword evidence="4" id="KW-1185">Reference proteome</keyword>
<dbReference type="EMBL" id="CAMXCT020000180">
    <property type="protein sequence ID" value="CAL1128460.1"/>
    <property type="molecule type" value="Genomic_DNA"/>
</dbReference>
<dbReference type="OrthoDB" id="418118at2759"/>
<reference evidence="3 4" key="2">
    <citation type="submission" date="2024-05" db="EMBL/GenBank/DDBJ databases">
        <authorList>
            <person name="Chen Y."/>
            <person name="Shah S."/>
            <person name="Dougan E. K."/>
            <person name="Thang M."/>
            <person name="Chan C."/>
        </authorList>
    </citation>
    <scope>NUCLEOTIDE SEQUENCE [LARGE SCALE GENOMIC DNA]</scope>
</reference>
<evidence type="ECO:0000313" key="4">
    <source>
        <dbReference type="Proteomes" id="UP001152797"/>
    </source>
</evidence>
<dbReference type="AlphaFoldDB" id="A0A9P1BLX7"/>
<dbReference type="Proteomes" id="UP001152797">
    <property type="component" value="Unassembled WGS sequence"/>
</dbReference>
<evidence type="ECO:0000313" key="2">
    <source>
        <dbReference type="EMBL" id="CAI3975085.1"/>
    </source>
</evidence>
<feature type="region of interest" description="Disordered" evidence="1">
    <location>
        <begin position="1"/>
        <end position="23"/>
    </location>
</feature>
<proteinExistence type="predicted"/>
<dbReference type="EMBL" id="CAMXCT010000180">
    <property type="protein sequence ID" value="CAI3975085.1"/>
    <property type="molecule type" value="Genomic_DNA"/>
</dbReference>
<comment type="caution">
    <text evidence="2">The sequence shown here is derived from an EMBL/GenBank/DDBJ whole genome shotgun (WGS) entry which is preliminary data.</text>
</comment>